<proteinExistence type="predicted"/>
<dbReference type="Gene3D" id="3.90.420.10">
    <property type="entry name" value="Oxidoreductase, molybdopterin-binding domain"/>
    <property type="match status" value="1"/>
</dbReference>
<dbReference type="AlphaFoldDB" id="A0A256J3S2"/>
<dbReference type="GO" id="GO:0020037">
    <property type="term" value="F:heme binding"/>
    <property type="evidence" value="ECO:0007669"/>
    <property type="project" value="TreeGrafter"/>
</dbReference>
<dbReference type="Pfam" id="PF00174">
    <property type="entry name" value="Oxidored_molyb"/>
    <property type="match status" value="1"/>
</dbReference>
<feature type="domain" description="Oxidoreductase molybdopterin-binding" evidence="1">
    <location>
        <begin position="52"/>
        <end position="152"/>
    </location>
</feature>
<accession>A0A256J3S2</accession>
<organism evidence="2 3">
    <name type="scientific">Halorubrum ezzemoulense</name>
    <name type="common">Halorubrum chaoviator</name>
    <dbReference type="NCBI Taxonomy" id="337243"/>
    <lineage>
        <taxon>Archaea</taxon>
        <taxon>Methanobacteriati</taxon>
        <taxon>Methanobacteriota</taxon>
        <taxon>Stenosarchaea group</taxon>
        <taxon>Halobacteria</taxon>
        <taxon>Halobacteriales</taxon>
        <taxon>Haloferacaceae</taxon>
        <taxon>Halorubrum</taxon>
    </lineage>
</organism>
<dbReference type="PANTHER" id="PTHR19372:SF7">
    <property type="entry name" value="SULFITE OXIDASE, MITOCHONDRIAL"/>
    <property type="match status" value="1"/>
</dbReference>
<comment type="caution">
    <text evidence="2">The sequence shown here is derived from an EMBL/GenBank/DDBJ whole genome shotgun (WGS) entry which is preliminary data.</text>
</comment>
<evidence type="ECO:0000313" key="3">
    <source>
        <dbReference type="Proteomes" id="UP000216409"/>
    </source>
</evidence>
<gene>
    <name evidence="2" type="ORF">DJ83_02795</name>
</gene>
<dbReference type="InterPro" id="IPR000572">
    <property type="entry name" value="OxRdtase_Mopterin-bd_dom"/>
</dbReference>
<sequence>MKSVSDFFWDCDDTPLSQFRVTFHLSHTELHRLKQNNAVGFNPGVKPRVSHLDRLYSVQEWAGIRVDDLLGAVGDIDDDAAYVRFTSVTGYRWSLPIEEAEDALLATHVGGERLSHGHGAPARLVAPDRRGFQWVKWVTRVEVRSEYDFGQWIVTLVSGFD</sequence>
<protein>
    <recommendedName>
        <fullName evidence="1">Oxidoreductase molybdopterin-binding domain-containing protein</fullName>
    </recommendedName>
</protein>
<dbReference type="SUPFAM" id="SSF56524">
    <property type="entry name" value="Oxidoreductase molybdopterin-binding domain"/>
    <property type="match status" value="1"/>
</dbReference>
<evidence type="ECO:0000259" key="1">
    <source>
        <dbReference type="Pfam" id="PF00174"/>
    </source>
</evidence>
<dbReference type="GO" id="GO:0043546">
    <property type="term" value="F:molybdopterin cofactor binding"/>
    <property type="evidence" value="ECO:0007669"/>
    <property type="project" value="TreeGrafter"/>
</dbReference>
<dbReference type="GO" id="GO:0008482">
    <property type="term" value="F:sulfite oxidase activity"/>
    <property type="evidence" value="ECO:0007669"/>
    <property type="project" value="TreeGrafter"/>
</dbReference>
<dbReference type="InterPro" id="IPR036374">
    <property type="entry name" value="OxRdtase_Mopterin-bd_sf"/>
</dbReference>
<dbReference type="GO" id="GO:0006790">
    <property type="term" value="P:sulfur compound metabolic process"/>
    <property type="evidence" value="ECO:0007669"/>
    <property type="project" value="TreeGrafter"/>
</dbReference>
<reference evidence="2 3" key="1">
    <citation type="journal article" date="2014" name="Front. Microbiol.">
        <title>Population and genomic analysis of the genus Halorubrum.</title>
        <authorList>
            <person name="Fullmer M.S."/>
            <person name="Soucy S.M."/>
            <person name="Swithers K.S."/>
            <person name="Makkay A.M."/>
            <person name="Wheeler R."/>
            <person name="Ventosa A."/>
            <person name="Gogarten J.P."/>
            <person name="Papke R.T."/>
        </authorList>
    </citation>
    <scope>NUCLEOTIDE SEQUENCE [LARGE SCALE GENOMIC DNA]</scope>
    <source>
        <strain evidence="2 3">LD3</strain>
    </source>
</reference>
<name>A0A256J3S2_HALEZ</name>
<dbReference type="PANTHER" id="PTHR19372">
    <property type="entry name" value="SULFITE REDUCTASE"/>
    <property type="match status" value="1"/>
</dbReference>
<dbReference type="Proteomes" id="UP000216409">
    <property type="component" value="Unassembled WGS sequence"/>
</dbReference>
<evidence type="ECO:0000313" key="2">
    <source>
        <dbReference type="EMBL" id="OYR63484.1"/>
    </source>
</evidence>
<dbReference type="EMBL" id="NHOW01000034">
    <property type="protein sequence ID" value="OYR63484.1"/>
    <property type="molecule type" value="Genomic_DNA"/>
</dbReference>